<dbReference type="EMBL" id="QUSW01000001">
    <property type="protein sequence ID" value="RQP26080.1"/>
    <property type="molecule type" value="Genomic_DNA"/>
</dbReference>
<reference evidence="1 2" key="2">
    <citation type="submission" date="2018-12" db="EMBL/GenBank/DDBJ databases">
        <title>Rhizobacter gummiphilus sp. nov., a rubber-degrading bacterium isolated from the soil of a botanical garden in Japan.</title>
        <authorList>
            <person name="Shunsuke S.S."/>
        </authorList>
    </citation>
    <scope>NUCLEOTIDE SEQUENCE [LARGE SCALE GENOMIC DNA]</scope>
    <source>
        <strain evidence="1 2">S-16</strain>
    </source>
</reference>
<gene>
    <name evidence="1" type="ORF">DZC73_03285</name>
</gene>
<protein>
    <recommendedName>
        <fullName evidence="3">Metal-dependent HD superfamily phosphohydrolase</fullName>
    </recommendedName>
</protein>
<evidence type="ECO:0000313" key="2">
    <source>
        <dbReference type="Proteomes" id="UP000267464"/>
    </source>
</evidence>
<keyword evidence="2" id="KW-1185">Reference proteome</keyword>
<evidence type="ECO:0000313" key="1">
    <source>
        <dbReference type="EMBL" id="RQP26080.1"/>
    </source>
</evidence>
<sequence length="214" mass="23861">MNRPDFLQGIAPAAYNGCDDALFRIARDAYDSPGRHYHGWSHIEACLNQFKEVQVDRPRTVLLAILFHDAIYVPGRRDNEERSAQLAVDTLVAHSRLDADEREEVAQLIRLTASHHAPRTLLHDEAALLDIDLSVLGADEATYRAYADGVRREFVPAAVTSEAFTAGRSRFLHGLLAQEHLFATARMRARREAAARRNIEHELQELAGGEVSAG</sequence>
<dbReference type="InterPro" id="IPR009218">
    <property type="entry name" value="HD_phosphohydro"/>
</dbReference>
<reference evidence="1 2" key="1">
    <citation type="submission" date="2018-08" db="EMBL/GenBank/DDBJ databases">
        <authorList>
            <person name="Khan S.A."/>
            <person name="Jeon C.O."/>
            <person name="Chun B.H."/>
            <person name="Jeong S.E."/>
        </authorList>
    </citation>
    <scope>NUCLEOTIDE SEQUENCE [LARGE SCALE GENOMIC DNA]</scope>
    <source>
        <strain evidence="1 2">S-16</strain>
    </source>
</reference>
<dbReference type="SUPFAM" id="SSF109604">
    <property type="entry name" value="HD-domain/PDEase-like"/>
    <property type="match status" value="1"/>
</dbReference>
<evidence type="ECO:0008006" key="3">
    <source>
        <dbReference type="Google" id="ProtNLM"/>
    </source>
</evidence>
<accession>A0A3N7HUS7</accession>
<dbReference type="RefSeq" id="WP_124538752.1">
    <property type="nucleotide sequence ID" value="NZ_QUSW01000001.1"/>
</dbReference>
<dbReference type="OrthoDB" id="9808993at2"/>
<comment type="caution">
    <text evidence="1">The sequence shown here is derived from an EMBL/GenBank/DDBJ whole genome shotgun (WGS) entry which is preliminary data.</text>
</comment>
<organism evidence="1 2">
    <name type="scientific">Piscinibacter terrae</name>
    <dbReference type="NCBI Taxonomy" id="2496871"/>
    <lineage>
        <taxon>Bacteria</taxon>
        <taxon>Pseudomonadati</taxon>
        <taxon>Pseudomonadota</taxon>
        <taxon>Betaproteobacteria</taxon>
        <taxon>Burkholderiales</taxon>
        <taxon>Sphaerotilaceae</taxon>
        <taxon>Piscinibacter</taxon>
    </lineage>
</organism>
<dbReference type="PANTHER" id="PTHR21174">
    <property type="match status" value="1"/>
</dbReference>
<dbReference type="PANTHER" id="PTHR21174:SF0">
    <property type="entry name" value="HD PHOSPHOHYDROLASE FAMILY PROTEIN-RELATED"/>
    <property type="match status" value="1"/>
</dbReference>
<name>A0A3N7HUS7_9BURK</name>
<dbReference type="AlphaFoldDB" id="A0A3N7HUS7"/>
<proteinExistence type="predicted"/>
<dbReference type="PIRSF" id="PIRSF035170">
    <property type="entry name" value="HD_phosphohydro"/>
    <property type="match status" value="1"/>
</dbReference>
<dbReference type="Proteomes" id="UP000267464">
    <property type="component" value="Unassembled WGS sequence"/>
</dbReference>